<dbReference type="AlphaFoldDB" id="A0A4Q2RHD0"/>
<dbReference type="RefSeq" id="WP_129217124.1">
    <property type="nucleotide sequence ID" value="NZ_QYBC01000001.1"/>
</dbReference>
<organism evidence="1 2">
    <name type="scientific">Lichenibacterium ramalinae</name>
    <dbReference type="NCBI Taxonomy" id="2316527"/>
    <lineage>
        <taxon>Bacteria</taxon>
        <taxon>Pseudomonadati</taxon>
        <taxon>Pseudomonadota</taxon>
        <taxon>Alphaproteobacteria</taxon>
        <taxon>Hyphomicrobiales</taxon>
        <taxon>Lichenihabitantaceae</taxon>
        <taxon>Lichenibacterium</taxon>
    </lineage>
</organism>
<dbReference type="Pfam" id="PF10094">
    <property type="entry name" value="DUF2332"/>
    <property type="match status" value="1"/>
</dbReference>
<dbReference type="PIRSF" id="PIRSF012608">
    <property type="entry name" value="UCP012608"/>
    <property type="match status" value="1"/>
</dbReference>
<accession>A0A4Q2RHD0</accession>
<keyword evidence="2" id="KW-1185">Reference proteome</keyword>
<dbReference type="OrthoDB" id="7666987at2"/>
<dbReference type="EMBL" id="QYBC01000001">
    <property type="protein sequence ID" value="RYB07655.1"/>
    <property type="molecule type" value="Genomic_DNA"/>
</dbReference>
<evidence type="ECO:0000313" key="1">
    <source>
        <dbReference type="EMBL" id="RYB07655.1"/>
    </source>
</evidence>
<protein>
    <submittedName>
        <fullName evidence="1">DUF2332 domain-containing protein</fullName>
    </submittedName>
</protein>
<gene>
    <name evidence="1" type="ORF">D3272_00535</name>
</gene>
<evidence type="ECO:0000313" key="2">
    <source>
        <dbReference type="Proteomes" id="UP000289411"/>
    </source>
</evidence>
<name>A0A4Q2RHD0_9HYPH</name>
<sequence>MTGRSERRAGVLAAFDTQVGWCEALGSPFTAAVLRAVADDIAADGIAAALTEAWPGDPLADALPLRLAGALNGLVLAGAAPDLAAAYPPEPRPAPEPLRALVAGALARHRAAILAGLGSPPQTNEVGRAAVLLGGFLRVAHETRLPLRLLEIGASAGLNGRWPAFHYRIGDRSWGDAASPVRLAPQWQGWLPQLDAPLAVAEWRGCDREPIDLGDPAQRLRLRSYVWPDQPERLARLDGAVGLALADGLRVERADAAPWLRDRLAEPASGHATVVYHSIVWKYLPAATQDDIVDGLRAAGALATADAPLAWLRFESLREDLRPTLRLTLWPGGREAVLAEAGPHGDPVAWMAD</sequence>
<dbReference type="InterPro" id="IPR011200">
    <property type="entry name" value="UCP012608"/>
</dbReference>
<proteinExistence type="predicted"/>
<dbReference type="Proteomes" id="UP000289411">
    <property type="component" value="Unassembled WGS sequence"/>
</dbReference>
<reference evidence="1 2" key="1">
    <citation type="submission" date="2018-09" db="EMBL/GenBank/DDBJ databases">
        <authorList>
            <person name="Grouzdev D.S."/>
            <person name="Krutkina M.S."/>
        </authorList>
    </citation>
    <scope>NUCLEOTIDE SEQUENCE [LARGE SCALE GENOMIC DNA]</scope>
    <source>
        <strain evidence="1 2">RmlP001</strain>
    </source>
</reference>
<reference evidence="1 2" key="2">
    <citation type="submission" date="2019-02" db="EMBL/GenBank/DDBJ databases">
        <title>'Lichenibacterium ramalinii' gen. nov. sp. nov., 'Lichenibacterium minor' gen. nov. sp. nov.</title>
        <authorList>
            <person name="Pankratov T."/>
        </authorList>
    </citation>
    <scope>NUCLEOTIDE SEQUENCE [LARGE SCALE GENOMIC DNA]</scope>
    <source>
        <strain evidence="1 2">RmlP001</strain>
    </source>
</reference>
<comment type="caution">
    <text evidence="1">The sequence shown here is derived from an EMBL/GenBank/DDBJ whole genome shotgun (WGS) entry which is preliminary data.</text>
</comment>